<reference evidence="1" key="2">
    <citation type="journal article" date="2015" name="Data Brief">
        <title>Shoot transcriptome of the giant reed, Arundo donax.</title>
        <authorList>
            <person name="Barrero R.A."/>
            <person name="Guerrero F.D."/>
            <person name="Moolhuijzen P."/>
            <person name="Goolsby J.A."/>
            <person name="Tidwell J."/>
            <person name="Bellgard S.E."/>
            <person name="Bellgard M.I."/>
        </authorList>
    </citation>
    <scope>NUCLEOTIDE SEQUENCE</scope>
    <source>
        <tissue evidence="1">Shoot tissue taken approximately 20 cm above the soil surface</tissue>
    </source>
</reference>
<organism evidence="1">
    <name type="scientific">Arundo donax</name>
    <name type="common">Giant reed</name>
    <name type="synonym">Donax arundinaceus</name>
    <dbReference type="NCBI Taxonomy" id="35708"/>
    <lineage>
        <taxon>Eukaryota</taxon>
        <taxon>Viridiplantae</taxon>
        <taxon>Streptophyta</taxon>
        <taxon>Embryophyta</taxon>
        <taxon>Tracheophyta</taxon>
        <taxon>Spermatophyta</taxon>
        <taxon>Magnoliopsida</taxon>
        <taxon>Liliopsida</taxon>
        <taxon>Poales</taxon>
        <taxon>Poaceae</taxon>
        <taxon>PACMAD clade</taxon>
        <taxon>Arundinoideae</taxon>
        <taxon>Arundineae</taxon>
        <taxon>Arundo</taxon>
    </lineage>
</organism>
<sequence length="18" mass="2253">MLNNWLILIQFMLLYLIT</sequence>
<proteinExistence type="predicted"/>
<dbReference type="EMBL" id="GBRH01233510">
    <property type="protein sequence ID" value="JAD64385.1"/>
    <property type="molecule type" value="Transcribed_RNA"/>
</dbReference>
<accession>A0A0A9BT82</accession>
<evidence type="ECO:0000313" key="1">
    <source>
        <dbReference type="EMBL" id="JAD64385.1"/>
    </source>
</evidence>
<reference evidence="1" key="1">
    <citation type="submission" date="2014-09" db="EMBL/GenBank/DDBJ databases">
        <authorList>
            <person name="Magalhaes I.L.F."/>
            <person name="Oliveira U."/>
            <person name="Santos F.R."/>
            <person name="Vidigal T.H.D.A."/>
            <person name="Brescovit A.D."/>
            <person name="Santos A.J."/>
        </authorList>
    </citation>
    <scope>NUCLEOTIDE SEQUENCE</scope>
    <source>
        <tissue evidence="1">Shoot tissue taken approximately 20 cm above the soil surface</tissue>
    </source>
</reference>
<name>A0A0A9BT82_ARUDO</name>
<protein>
    <submittedName>
        <fullName evidence="1">Uncharacterized protein</fullName>
    </submittedName>
</protein>
<dbReference type="AlphaFoldDB" id="A0A0A9BT82"/>